<dbReference type="AlphaFoldDB" id="A0A1G7W4N3"/>
<dbReference type="EMBL" id="FNCP01000005">
    <property type="protein sequence ID" value="SDG66130.1"/>
    <property type="molecule type" value="Genomic_DNA"/>
</dbReference>
<dbReference type="InterPro" id="IPR036291">
    <property type="entry name" value="NAD(P)-bd_dom_sf"/>
</dbReference>
<comment type="similarity">
    <text evidence="1 4">Belongs to the ketopantoate reductase family.</text>
</comment>
<dbReference type="InterPro" id="IPR008927">
    <property type="entry name" value="6-PGluconate_DH-like_C_sf"/>
</dbReference>
<dbReference type="InterPro" id="IPR003710">
    <property type="entry name" value="ApbA"/>
</dbReference>
<comment type="function">
    <text evidence="4">Catalyzes the NADPH-dependent reduction of ketopantoate into pantoic acid.</text>
</comment>
<evidence type="ECO:0000313" key="7">
    <source>
        <dbReference type="EMBL" id="SDG66130.1"/>
    </source>
</evidence>
<evidence type="ECO:0000259" key="6">
    <source>
        <dbReference type="Pfam" id="PF08546"/>
    </source>
</evidence>
<proteinExistence type="inferred from homology"/>
<evidence type="ECO:0000313" key="8">
    <source>
        <dbReference type="Proteomes" id="UP000198656"/>
    </source>
</evidence>
<dbReference type="Gene3D" id="3.40.50.720">
    <property type="entry name" value="NAD(P)-binding Rossmann-like Domain"/>
    <property type="match status" value="1"/>
</dbReference>
<reference evidence="8" key="1">
    <citation type="submission" date="2016-10" db="EMBL/GenBank/DDBJ databases">
        <authorList>
            <person name="Varghese N."/>
            <person name="Submissions S."/>
        </authorList>
    </citation>
    <scope>NUCLEOTIDE SEQUENCE [LARGE SCALE GENOMIC DNA]</scope>
    <source>
        <strain evidence="8">DSM 8344</strain>
    </source>
</reference>
<dbReference type="InterPro" id="IPR013332">
    <property type="entry name" value="KPR_N"/>
</dbReference>
<dbReference type="Gene3D" id="1.10.1040.10">
    <property type="entry name" value="N-(1-d-carboxylethyl)-l-norvaline Dehydrogenase, domain 2"/>
    <property type="match status" value="1"/>
</dbReference>
<protein>
    <recommendedName>
        <fullName evidence="4">2-dehydropantoate 2-reductase</fullName>
        <ecNumber evidence="4">1.1.1.169</ecNumber>
    </recommendedName>
    <alternativeName>
        <fullName evidence="4">Ketopantoate reductase</fullName>
    </alternativeName>
</protein>
<evidence type="ECO:0000259" key="5">
    <source>
        <dbReference type="Pfam" id="PF02558"/>
    </source>
</evidence>
<feature type="domain" description="Ketopantoate reductase N-terminal" evidence="5">
    <location>
        <begin position="6"/>
        <end position="148"/>
    </location>
</feature>
<evidence type="ECO:0000256" key="3">
    <source>
        <dbReference type="ARBA" id="ARBA00023002"/>
    </source>
</evidence>
<dbReference type="PANTHER" id="PTHR21708">
    <property type="entry name" value="PROBABLE 2-DEHYDROPANTOATE 2-REDUCTASE"/>
    <property type="match status" value="1"/>
</dbReference>
<comment type="pathway">
    <text evidence="4">Cofactor biosynthesis; (R)-pantothenate biosynthesis; (R)-pantoate from 3-methyl-2-oxobutanoate: step 2/2.</text>
</comment>
<dbReference type="Pfam" id="PF08546">
    <property type="entry name" value="ApbA_C"/>
    <property type="match status" value="1"/>
</dbReference>
<gene>
    <name evidence="7" type="ORF">SAMN05443529_1054</name>
</gene>
<dbReference type="UniPathway" id="UPA00028">
    <property type="reaction ID" value="UER00004"/>
</dbReference>
<dbReference type="GO" id="GO:0015940">
    <property type="term" value="P:pantothenate biosynthetic process"/>
    <property type="evidence" value="ECO:0007669"/>
    <property type="project" value="UniProtKB-UniPathway"/>
</dbReference>
<dbReference type="Pfam" id="PF02558">
    <property type="entry name" value="ApbA"/>
    <property type="match status" value="1"/>
</dbReference>
<evidence type="ECO:0000256" key="4">
    <source>
        <dbReference type="RuleBase" id="RU362068"/>
    </source>
</evidence>
<evidence type="ECO:0000256" key="2">
    <source>
        <dbReference type="ARBA" id="ARBA00022857"/>
    </source>
</evidence>
<dbReference type="EC" id="1.1.1.169" evidence="4"/>
<name>A0A1G7W4N3_9FIRM</name>
<evidence type="ECO:0000256" key="1">
    <source>
        <dbReference type="ARBA" id="ARBA00007870"/>
    </source>
</evidence>
<comment type="catalytic activity">
    <reaction evidence="4">
        <text>(R)-pantoate + NADP(+) = 2-dehydropantoate + NADPH + H(+)</text>
        <dbReference type="Rhea" id="RHEA:16233"/>
        <dbReference type="ChEBI" id="CHEBI:11561"/>
        <dbReference type="ChEBI" id="CHEBI:15378"/>
        <dbReference type="ChEBI" id="CHEBI:15980"/>
        <dbReference type="ChEBI" id="CHEBI:57783"/>
        <dbReference type="ChEBI" id="CHEBI:58349"/>
        <dbReference type="EC" id="1.1.1.169"/>
    </reaction>
</comment>
<keyword evidence="2 4" id="KW-0521">NADP</keyword>
<accession>A0A1G7W4N3</accession>
<dbReference type="PANTHER" id="PTHR21708:SF26">
    <property type="entry name" value="2-DEHYDROPANTOATE 2-REDUCTASE"/>
    <property type="match status" value="1"/>
</dbReference>
<dbReference type="InterPro" id="IPR051402">
    <property type="entry name" value="KPR-Related"/>
</dbReference>
<dbReference type="InterPro" id="IPR013328">
    <property type="entry name" value="6PGD_dom2"/>
</dbReference>
<dbReference type="NCBIfam" id="TIGR00745">
    <property type="entry name" value="apbA_panE"/>
    <property type="match status" value="1"/>
</dbReference>
<dbReference type="Proteomes" id="UP000198656">
    <property type="component" value="Unassembled WGS sequence"/>
</dbReference>
<sequence>MAIKKVCIIGLGALGILYGHHLTKRMPKGALRIIADQERTRRYQSDSVFCNGERCEFNYLAPEDVEEPADLIIFAVKYSGLNDAIKAVKNQVGEHTIILSALNGITSERIIGQTYGMDKILYCVAQGMDAAKVGNRATYDHMGMLVFGEGESGVISERVREVARFFESVAVPFEAVTDMNKRIWGKFMLNVGVNQTVAVYESNYGEIQKEGAARDTMIAAMREVMVLSEKEGTNLTELDLKYWLNVLDPLCPEGKPSMRQDMEAKRFSEVDLFSGAVIELGKNMVSLHLSMKNFIGGLKIKKLNIPSLDIVIREFGFPSVTFLG</sequence>
<keyword evidence="4" id="KW-0566">Pantothenate biosynthesis</keyword>
<dbReference type="GO" id="GO:0008677">
    <property type="term" value="F:2-dehydropantoate 2-reductase activity"/>
    <property type="evidence" value="ECO:0007669"/>
    <property type="project" value="UniProtKB-EC"/>
</dbReference>
<organism evidence="7 8">
    <name type="scientific">Desulfosporosinus hippei DSM 8344</name>
    <dbReference type="NCBI Taxonomy" id="1121419"/>
    <lineage>
        <taxon>Bacteria</taxon>
        <taxon>Bacillati</taxon>
        <taxon>Bacillota</taxon>
        <taxon>Clostridia</taxon>
        <taxon>Eubacteriales</taxon>
        <taxon>Desulfitobacteriaceae</taxon>
        <taxon>Desulfosporosinus</taxon>
    </lineage>
</organism>
<feature type="domain" description="Ketopantoate reductase C-terminal" evidence="6">
    <location>
        <begin position="178"/>
        <end position="284"/>
    </location>
</feature>
<dbReference type="SUPFAM" id="SSF51735">
    <property type="entry name" value="NAD(P)-binding Rossmann-fold domains"/>
    <property type="match status" value="1"/>
</dbReference>
<keyword evidence="8" id="KW-1185">Reference proteome</keyword>
<dbReference type="SUPFAM" id="SSF48179">
    <property type="entry name" value="6-phosphogluconate dehydrogenase C-terminal domain-like"/>
    <property type="match status" value="1"/>
</dbReference>
<dbReference type="STRING" id="1121419.SAMN05443529_1054"/>
<dbReference type="InterPro" id="IPR013752">
    <property type="entry name" value="KPA_reductase"/>
</dbReference>
<dbReference type="GO" id="GO:0005737">
    <property type="term" value="C:cytoplasm"/>
    <property type="evidence" value="ECO:0007669"/>
    <property type="project" value="TreeGrafter"/>
</dbReference>
<keyword evidence="3 4" id="KW-0560">Oxidoreductase</keyword>